<evidence type="ECO:0000313" key="1">
    <source>
        <dbReference type="EMBL" id="PZQ79308.1"/>
    </source>
</evidence>
<protein>
    <submittedName>
        <fullName evidence="1">Uncharacterized protein</fullName>
    </submittedName>
</protein>
<organism evidence="1 2">
    <name type="scientific">Ancylobacter novellus</name>
    <name type="common">Thiobacillus novellus</name>
    <dbReference type="NCBI Taxonomy" id="921"/>
    <lineage>
        <taxon>Bacteria</taxon>
        <taxon>Pseudomonadati</taxon>
        <taxon>Pseudomonadota</taxon>
        <taxon>Alphaproteobacteria</taxon>
        <taxon>Hyphomicrobiales</taxon>
        <taxon>Xanthobacteraceae</taxon>
        <taxon>Ancylobacter</taxon>
    </lineage>
</organism>
<proteinExistence type="predicted"/>
<sequence length="183" mass="19779">MSISDMVPLRGLGHTPSIMMTCRLLMICGLALVGALPCKADAPDGAFGIVMGTPLSSLKVTGPSARQDSYFVSEVPRPHPLLTHYSVRATSDEGVCYVSADSGAVSVSRAMQISNTIEAQLTEVYGEPQSDRLGKFWIFSGDVKEIAVSMTRPFSGNAAVVLYYRFKNFDDCSKIAMQNPFKN</sequence>
<dbReference type="EMBL" id="QFQD01000094">
    <property type="protein sequence ID" value="PZQ79308.1"/>
    <property type="molecule type" value="Genomic_DNA"/>
</dbReference>
<evidence type="ECO:0000313" key="2">
    <source>
        <dbReference type="Proteomes" id="UP000248887"/>
    </source>
</evidence>
<dbReference type="AlphaFoldDB" id="A0A2W5QQ22"/>
<comment type="caution">
    <text evidence="1">The sequence shown here is derived from an EMBL/GenBank/DDBJ whole genome shotgun (WGS) entry which is preliminary data.</text>
</comment>
<accession>A0A2W5QQ22</accession>
<gene>
    <name evidence="1" type="ORF">DI549_20610</name>
</gene>
<dbReference type="Proteomes" id="UP000248887">
    <property type="component" value="Unassembled WGS sequence"/>
</dbReference>
<name>A0A2W5QQ22_ANCNO</name>
<reference evidence="1 2" key="1">
    <citation type="submission" date="2017-08" db="EMBL/GenBank/DDBJ databases">
        <title>Infants hospitalized years apart are colonized by the same room-sourced microbial strains.</title>
        <authorList>
            <person name="Brooks B."/>
            <person name="Olm M.R."/>
            <person name="Firek B.A."/>
            <person name="Baker R."/>
            <person name="Thomas B.C."/>
            <person name="Morowitz M.J."/>
            <person name="Banfield J.F."/>
        </authorList>
    </citation>
    <scope>NUCLEOTIDE SEQUENCE [LARGE SCALE GENOMIC DNA]</scope>
    <source>
        <strain evidence="1">S2_005_001_R2_27</strain>
    </source>
</reference>